<dbReference type="PATRIC" id="fig|56110.3.peg.5583"/>
<dbReference type="HOGENOM" id="CLU_101288_0_0_3"/>
<proteinExistence type="predicted"/>
<keyword evidence="3 7" id="KW-0808">Transferase</keyword>
<dbReference type="Proteomes" id="UP000010367">
    <property type="component" value="Chromosome"/>
</dbReference>
<evidence type="ECO:0000256" key="3">
    <source>
        <dbReference type="ARBA" id="ARBA00022679"/>
    </source>
</evidence>
<dbReference type="InterPro" id="IPR016181">
    <property type="entry name" value="Acyl_CoA_acyltransferase"/>
</dbReference>
<dbReference type="AlphaFoldDB" id="K9TPL3"/>
<evidence type="ECO:0000256" key="1">
    <source>
        <dbReference type="ARBA" id="ARBA00022491"/>
    </source>
</evidence>
<keyword evidence="1" id="KW-0678">Repressor</keyword>
<dbReference type="PROSITE" id="PS51186">
    <property type="entry name" value="GNAT"/>
    <property type="match status" value="1"/>
</dbReference>
<comment type="catalytic activity">
    <reaction evidence="5">
        <text>glycyl-tRNA(Gly) + acetyl-CoA = N-acetylglycyl-tRNA(Gly) + CoA + H(+)</text>
        <dbReference type="Rhea" id="RHEA:81867"/>
        <dbReference type="Rhea" id="RHEA-COMP:9683"/>
        <dbReference type="Rhea" id="RHEA-COMP:19766"/>
        <dbReference type="ChEBI" id="CHEBI:15378"/>
        <dbReference type="ChEBI" id="CHEBI:57287"/>
        <dbReference type="ChEBI" id="CHEBI:57288"/>
        <dbReference type="ChEBI" id="CHEBI:78522"/>
        <dbReference type="ChEBI" id="CHEBI:232036"/>
    </reaction>
</comment>
<evidence type="ECO:0000256" key="5">
    <source>
        <dbReference type="ARBA" id="ARBA00049880"/>
    </source>
</evidence>
<evidence type="ECO:0000256" key="2">
    <source>
        <dbReference type="ARBA" id="ARBA00022649"/>
    </source>
</evidence>
<reference evidence="7 8" key="1">
    <citation type="submission" date="2012-06" db="EMBL/GenBank/DDBJ databases">
        <title>Finished chromosome of genome of Oscillatoria acuminata PCC 6304.</title>
        <authorList>
            <consortium name="US DOE Joint Genome Institute"/>
            <person name="Gugger M."/>
            <person name="Coursin T."/>
            <person name="Rippka R."/>
            <person name="Tandeau De Marsac N."/>
            <person name="Huntemann M."/>
            <person name="Wei C.-L."/>
            <person name="Han J."/>
            <person name="Detter J.C."/>
            <person name="Han C."/>
            <person name="Tapia R."/>
            <person name="Davenport K."/>
            <person name="Daligault H."/>
            <person name="Erkkila T."/>
            <person name="Gu W."/>
            <person name="Munk A.C.C."/>
            <person name="Teshima H."/>
            <person name="Xu Y."/>
            <person name="Chain P."/>
            <person name="Chen A."/>
            <person name="Krypides N."/>
            <person name="Mavromatis K."/>
            <person name="Markowitz V."/>
            <person name="Szeto E."/>
            <person name="Ivanova N."/>
            <person name="Mikhailova N."/>
            <person name="Ovchinnikova G."/>
            <person name="Pagani I."/>
            <person name="Pati A."/>
            <person name="Goodwin L."/>
            <person name="Peters L."/>
            <person name="Pitluck S."/>
            <person name="Woyke T."/>
            <person name="Kerfeld C."/>
        </authorList>
    </citation>
    <scope>NUCLEOTIDE SEQUENCE [LARGE SCALE GENOMIC DNA]</scope>
    <source>
        <strain evidence="7 8">PCC 6304</strain>
    </source>
</reference>
<dbReference type="InParanoid" id="K9TPL3"/>
<dbReference type="Pfam" id="PF13508">
    <property type="entry name" value="Acetyltransf_7"/>
    <property type="match status" value="1"/>
</dbReference>
<protein>
    <submittedName>
        <fullName evidence="7">Putative acetyltransferase</fullName>
    </submittedName>
</protein>
<dbReference type="KEGG" id="oac:Oscil6304_4598"/>
<dbReference type="EMBL" id="CP003607">
    <property type="protein sequence ID" value="AFY84111.1"/>
    <property type="molecule type" value="Genomic_DNA"/>
</dbReference>
<name>K9TPL3_9CYAN</name>
<dbReference type="eggNOG" id="COG0454">
    <property type="taxonomic scope" value="Bacteria"/>
</dbReference>
<keyword evidence="8" id="KW-1185">Reference proteome</keyword>
<organism evidence="7 8">
    <name type="scientific">Oscillatoria acuminata PCC 6304</name>
    <dbReference type="NCBI Taxonomy" id="56110"/>
    <lineage>
        <taxon>Bacteria</taxon>
        <taxon>Bacillati</taxon>
        <taxon>Cyanobacteriota</taxon>
        <taxon>Cyanophyceae</taxon>
        <taxon>Oscillatoriophycideae</taxon>
        <taxon>Oscillatoriales</taxon>
        <taxon>Oscillatoriaceae</taxon>
        <taxon>Oscillatoria</taxon>
    </lineage>
</organism>
<dbReference type="PANTHER" id="PTHR36449">
    <property type="entry name" value="ACETYLTRANSFERASE-RELATED"/>
    <property type="match status" value="1"/>
</dbReference>
<gene>
    <name evidence="7" type="ORF">Oscil6304_4598</name>
</gene>
<dbReference type="RefSeq" id="WP_015150731.1">
    <property type="nucleotide sequence ID" value="NC_019693.1"/>
</dbReference>
<evidence type="ECO:0000256" key="4">
    <source>
        <dbReference type="ARBA" id="ARBA00023315"/>
    </source>
</evidence>
<evidence type="ECO:0000313" key="7">
    <source>
        <dbReference type="EMBL" id="AFY84111.1"/>
    </source>
</evidence>
<dbReference type="Gene3D" id="3.40.630.30">
    <property type="match status" value="1"/>
</dbReference>
<dbReference type="SUPFAM" id="SSF55729">
    <property type="entry name" value="Acyl-CoA N-acyltransferases (Nat)"/>
    <property type="match status" value="1"/>
</dbReference>
<feature type="domain" description="N-acetyltransferase" evidence="6">
    <location>
        <begin position="3"/>
        <end position="168"/>
    </location>
</feature>
<dbReference type="STRING" id="56110.Oscil6304_4598"/>
<keyword evidence="4" id="KW-0012">Acyltransferase</keyword>
<dbReference type="PANTHER" id="PTHR36449:SF1">
    <property type="entry name" value="ACETYLTRANSFERASE"/>
    <property type="match status" value="1"/>
</dbReference>
<dbReference type="CDD" id="cd04301">
    <property type="entry name" value="NAT_SF"/>
    <property type="match status" value="1"/>
</dbReference>
<dbReference type="GO" id="GO:0016747">
    <property type="term" value="F:acyltransferase activity, transferring groups other than amino-acyl groups"/>
    <property type="evidence" value="ECO:0007669"/>
    <property type="project" value="InterPro"/>
</dbReference>
<keyword evidence="2" id="KW-1277">Toxin-antitoxin system</keyword>
<sequence>MGLDSDALRPPEKLNSSHQIERFDSGNSSLNDWLKRRGLKNEAEGASRTYVLCAGDVVIAYYCLANGAVSQITATGRSRRNMPDPIPVMVIGRLAVDRHWQGKGIGSALLRDAILRTLQAAEIAGIRAILVHAISEEAKQFYEKCGFTASAIDPMTLMVTVKDAKNALGLSG</sequence>
<evidence type="ECO:0000313" key="8">
    <source>
        <dbReference type="Proteomes" id="UP000010367"/>
    </source>
</evidence>
<evidence type="ECO:0000259" key="6">
    <source>
        <dbReference type="PROSITE" id="PS51186"/>
    </source>
</evidence>
<accession>K9TPL3</accession>
<dbReference type="InterPro" id="IPR000182">
    <property type="entry name" value="GNAT_dom"/>
</dbReference>